<feature type="chain" id="PRO_5002096035" evidence="2">
    <location>
        <begin position="18"/>
        <end position="449"/>
    </location>
</feature>
<dbReference type="Proteomes" id="UP000030816">
    <property type="component" value="Unassembled WGS sequence"/>
</dbReference>
<feature type="region of interest" description="Disordered" evidence="1">
    <location>
        <begin position="131"/>
        <end position="212"/>
    </location>
</feature>
<dbReference type="RefSeq" id="XP_040674751.1">
    <property type="nucleotide sequence ID" value="XM_040827251.1"/>
</dbReference>
<proteinExistence type="predicted"/>
<evidence type="ECO:0000256" key="1">
    <source>
        <dbReference type="SAM" id="MobiDB-lite"/>
    </source>
</evidence>
<comment type="caution">
    <text evidence="3">The sequence shown here is derived from an EMBL/GenBank/DDBJ whole genome shotgun (WGS) entry which is preliminary data.</text>
</comment>
<feature type="compositionally biased region" description="Polar residues" evidence="1">
    <location>
        <begin position="151"/>
        <end position="162"/>
    </location>
</feature>
<keyword evidence="4" id="KW-1185">Reference proteome</keyword>
<evidence type="ECO:0000313" key="3">
    <source>
        <dbReference type="EMBL" id="KHN93685.1"/>
    </source>
</evidence>
<gene>
    <name evidence="3" type="ORF">MAM_08454</name>
</gene>
<accession>A0A0B2WKY6</accession>
<feature type="region of interest" description="Disordered" evidence="1">
    <location>
        <begin position="315"/>
        <end position="337"/>
    </location>
</feature>
<name>A0A0B2WKY6_METAS</name>
<feature type="signal peptide" evidence="2">
    <location>
        <begin position="1"/>
        <end position="17"/>
    </location>
</feature>
<evidence type="ECO:0000256" key="2">
    <source>
        <dbReference type="SAM" id="SignalP"/>
    </source>
</evidence>
<organism evidence="3 4">
    <name type="scientific">Metarhizium album (strain ARSEF 1941)</name>
    <dbReference type="NCBI Taxonomy" id="1081103"/>
    <lineage>
        <taxon>Eukaryota</taxon>
        <taxon>Fungi</taxon>
        <taxon>Dikarya</taxon>
        <taxon>Ascomycota</taxon>
        <taxon>Pezizomycotina</taxon>
        <taxon>Sordariomycetes</taxon>
        <taxon>Hypocreomycetidae</taxon>
        <taxon>Hypocreales</taxon>
        <taxon>Clavicipitaceae</taxon>
        <taxon>Metarhizium</taxon>
    </lineage>
</organism>
<protein>
    <submittedName>
        <fullName evidence="3">Uncharacterized protein</fullName>
    </submittedName>
</protein>
<sequence length="449" mass="49427">MKATLAILLPLAGSSLAVPSVSPRDQVSQMASCRKKYACDAKGCESQERDATQCYRNVLLNVTSCVVDVKSTNTADNVQQQCSANAVSSAAACFDGEEGEAKNKYSQALKTCVHQSYTQYIACSDVGTIPPEAPSTTAKPTDTTHTDSDENPVNTPQNSSVPTEPDDDSSTSANPAVPTESVDVNTPGINNVPKAPEIPPMIPDHQDGNQNKNKIEWKTPILKKTWEDKCENKYLDAFQEDCTKGATDACQERPINIAATCIFTRLNYHSYCEAIAIEGAVLCTEYAIFKGQSTRMFASCIEKYYPLANECEKDPGSFEESSRSPNKPGEDDNMKPSEQDMQLKEAWDETCNKKHVDEFENCRSLEKGLDCYNNSMRSTVECIADKVKPTDVNDSKHTQCKNNSVSNIVDCKEKTEKEYQGKMAVSGNYAFRSCLYKEGKAYLECTEKA</sequence>
<dbReference type="HOGENOM" id="CLU_609854_0_0_1"/>
<reference evidence="3 4" key="1">
    <citation type="journal article" date="2014" name="Proc. Natl. Acad. Sci. U.S.A.">
        <title>Trajectory and genomic determinants of fungal-pathogen speciation and host adaptation.</title>
        <authorList>
            <person name="Hu X."/>
            <person name="Xiao G."/>
            <person name="Zheng P."/>
            <person name="Shang Y."/>
            <person name="Su Y."/>
            <person name="Zhang X."/>
            <person name="Liu X."/>
            <person name="Zhan S."/>
            <person name="St Leger R.J."/>
            <person name="Wang C."/>
        </authorList>
    </citation>
    <scope>NUCLEOTIDE SEQUENCE [LARGE SCALE GENOMIC DNA]</scope>
    <source>
        <strain evidence="3 4">ARSEF 1941</strain>
    </source>
</reference>
<dbReference type="AlphaFoldDB" id="A0A0B2WKY6"/>
<keyword evidence="2" id="KW-0732">Signal</keyword>
<evidence type="ECO:0000313" key="4">
    <source>
        <dbReference type="Proteomes" id="UP000030816"/>
    </source>
</evidence>
<dbReference type="GeneID" id="63742909"/>
<dbReference type="EMBL" id="AZHE01000088">
    <property type="protein sequence ID" value="KHN93685.1"/>
    <property type="molecule type" value="Genomic_DNA"/>
</dbReference>